<name>A0A915K413_ROMCU</name>
<protein>
    <submittedName>
        <fullName evidence="2">Uncharacterized protein</fullName>
    </submittedName>
</protein>
<reference evidence="2" key="1">
    <citation type="submission" date="2022-11" db="UniProtKB">
        <authorList>
            <consortium name="WormBaseParasite"/>
        </authorList>
    </citation>
    <scope>IDENTIFICATION</scope>
</reference>
<keyword evidence="1" id="KW-1185">Reference proteome</keyword>
<proteinExistence type="predicted"/>
<sequence length="125" mass="14747">MLKHVHFVKMNFDSKVKTREHPKSNVDLSKFADSLSRNQIDEYESMLNGIDNRQNQLRSKQSCTMARVIPNKDLQAQRRFLTKRKTSIAKKLHLKKPMVENKKIIYAQWNSCRAKKLLNKCSQPF</sequence>
<accession>A0A915K413</accession>
<evidence type="ECO:0000313" key="1">
    <source>
        <dbReference type="Proteomes" id="UP000887565"/>
    </source>
</evidence>
<organism evidence="1 2">
    <name type="scientific">Romanomermis culicivorax</name>
    <name type="common">Nematode worm</name>
    <dbReference type="NCBI Taxonomy" id="13658"/>
    <lineage>
        <taxon>Eukaryota</taxon>
        <taxon>Metazoa</taxon>
        <taxon>Ecdysozoa</taxon>
        <taxon>Nematoda</taxon>
        <taxon>Enoplea</taxon>
        <taxon>Dorylaimia</taxon>
        <taxon>Mermithida</taxon>
        <taxon>Mermithoidea</taxon>
        <taxon>Mermithidae</taxon>
        <taxon>Romanomermis</taxon>
    </lineage>
</organism>
<dbReference type="Proteomes" id="UP000887565">
    <property type="component" value="Unplaced"/>
</dbReference>
<evidence type="ECO:0000313" key="2">
    <source>
        <dbReference type="WBParaSite" id="nRc.2.0.1.t32585-RA"/>
    </source>
</evidence>
<dbReference type="AlphaFoldDB" id="A0A915K413"/>
<dbReference type="WBParaSite" id="nRc.2.0.1.t32585-RA">
    <property type="protein sequence ID" value="nRc.2.0.1.t32585-RA"/>
    <property type="gene ID" value="nRc.2.0.1.g32585"/>
</dbReference>